<dbReference type="InterPro" id="IPR002052">
    <property type="entry name" value="DNA_methylase_N6_adenine_CS"/>
</dbReference>
<dbReference type="PROSITE" id="PS00092">
    <property type="entry name" value="N6_MTASE"/>
    <property type="match status" value="1"/>
</dbReference>
<dbReference type="InterPro" id="IPR029063">
    <property type="entry name" value="SAM-dependent_MTases_sf"/>
</dbReference>
<evidence type="ECO:0000313" key="3">
    <source>
        <dbReference type="Proteomes" id="UP000053958"/>
    </source>
</evidence>
<dbReference type="InterPro" id="IPR050320">
    <property type="entry name" value="N5-glutamine_MTase"/>
</dbReference>
<dbReference type="PANTHER" id="PTHR18895">
    <property type="entry name" value="HEMK METHYLTRANSFERASE"/>
    <property type="match status" value="1"/>
</dbReference>
<dbReference type="GO" id="GO:0003676">
    <property type="term" value="F:nucleic acid binding"/>
    <property type="evidence" value="ECO:0007669"/>
    <property type="project" value="InterPro"/>
</dbReference>
<dbReference type="GO" id="GO:0008168">
    <property type="term" value="F:methyltransferase activity"/>
    <property type="evidence" value="ECO:0007669"/>
    <property type="project" value="UniProtKB-KW"/>
</dbReference>
<dbReference type="RefSeq" id="XP_013322933.1">
    <property type="nucleotide sequence ID" value="XM_013467479.1"/>
</dbReference>
<keyword evidence="2" id="KW-0489">Methyltransferase</keyword>
<evidence type="ECO:0000259" key="1">
    <source>
        <dbReference type="Pfam" id="PF13847"/>
    </source>
</evidence>
<dbReference type="OrthoDB" id="269872at2759"/>
<accession>A0A0F4YEJ2</accession>
<keyword evidence="2" id="KW-0808">Transferase</keyword>
<dbReference type="Pfam" id="PF13847">
    <property type="entry name" value="Methyltransf_31"/>
    <property type="match status" value="1"/>
</dbReference>
<dbReference type="EMBL" id="LASV01000791">
    <property type="protein sequence ID" value="KKA16321.1"/>
    <property type="molecule type" value="Genomic_DNA"/>
</dbReference>
<proteinExistence type="predicted"/>
<dbReference type="PANTHER" id="PTHR18895:SF74">
    <property type="entry name" value="MTRF1L RELEASE FACTOR GLUTAMINE METHYLTRANSFERASE"/>
    <property type="match status" value="1"/>
</dbReference>
<keyword evidence="3" id="KW-1185">Reference proteome</keyword>
<feature type="domain" description="Methyltransferase" evidence="1">
    <location>
        <begin position="46"/>
        <end position="121"/>
    </location>
</feature>
<dbReference type="AlphaFoldDB" id="A0A0F4YEJ2"/>
<gene>
    <name evidence="2" type="ORF">T310_10091</name>
</gene>
<dbReference type="GeneID" id="25313155"/>
<reference evidence="2 3" key="1">
    <citation type="submission" date="2015-04" db="EMBL/GenBank/DDBJ databases">
        <authorList>
            <person name="Heijne W.H."/>
            <person name="Fedorova N.D."/>
            <person name="Nierman W.C."/>
            <person name="Vollebregt A.W."/>
            <person name="Zhao Z."/>
            <person name="Wu L."/>
            <person name="Kumar M."/>
            <person name="Stam H."/>
            <person name="van den Berg M.A."/>
            <person name="Pel H.J."/>
        </authorList>
    </citation>
    <scope>NUCLEOTIDE SEQUENCE [LARGE SCALE GENOMIC DNA]</scope>
    <source>
        <strain evidence="2 3">CBS 393.64</strain>
    </source>
</reference>
<dbReference type="SUPFAM" id="SSF53335">
    <property type="entry name" value="S-adenosyl-L-methionine-dependent methyltransferases"/>
    <property type="match status" value="1"/>
</dbReference>
<name>A0A0F4YEJ2_RASE3</name>
<dbReference type="Proteomes" id="UP000053958">
    <property type="component" value="Unassembled WGS sequence"/>
</dbReference>
<dbReference type="Gene3D" id="3.40.50.150">
    <property type="entry name" value="Vaccinia Virus protein VP39"/>
    <property type="match status" value="1"/>
</dbReference>
<dbReference type="InterPro" id="IPR025714">
    <property type="entry name" value="Methyltranfer_dom"/>
</dbReference>
<protein>
    <submittedName>
        <fullName evidence="2">RNA methyltransferase</fullName>
    </submittedName>
</protein>
<dbReference type="STRING" id="1408163.A0A0F4YEJ2"/>
<dbReference type="GO" id="GO:0005739">
    <property type="term" value="C:mitochondrion"/>
    <property type="evidence" value="ECO:0007669"/>
    <property type="project" value="TreeGrafter"/>
</dbReference>
<sequence>MEKSAEIYVLSAGKRKATAIYPGGPALWRIGNLMQKRGFDPTARPLHILDLCTGSGCISLLLHALLAPHVKDLTIVGIDLSSRAIRLAQKNLEHNLRRGLLSSRARSEVLFRQADILGLQEIHCPKLEDVLSDQLLLGHLNGSGSSIPSSSLCWDVLISNPPYISPSSFKNGTTARSVRVYEPTLALVPPLSALSNLSRLNVGNIRQEDAFYPQLLSLTFRLGTRLAIFECGSLAQAQRVVCMAQTLARQVEHCRDFAIDIWQPCIQDDNDLSGARAVILRRVQL</sequence>
<dbReference type="GO" id="GO:0032259">
    <property type="term" value="P:methylation"/>
    <property type="evidence" value="ECO:0007669"/>
    <property type="project" value="UniProtKB-KW"/>
</dbReference>
<comment type="caution">
    <text evidence="2">The sequence shown here is derived from an EMBL/GenBank/DDBJ whole genome shotgun (WGS) entry which is preliminary data.</text>
</comment>
<evidence type="ECO:0000313" key="2">
    <source>
        <dbReference type="EMBL" id="KKA16321.1"/>
    </source>
</evidence>
<organism evidence="2 3">
    <name type="scientific">Rasamsonia emersonii (strain ATCC 16479 / CBS 393.64 / IMI 116815)</name>
    <dbReference type="NCBI Taxonomy" id="1408163"/>
    <lineage>
        <taxon>Eukaryota</taxon>
        <taxon>Fungi</taxon>
        <taxon>Dikarya</taxon>
        <taxon>Ascomycota</taxon>
        <taxon>Pezizomycotina</taxon>
        <taxon>Eurotiomycetes</taxon>
        <taxon>Eurotiomycetidae</taxon>
        <taxon>Eurotiales</taxon>
        <taxon>Trichocomaceae</taxon>
        <taxon>Rasamsonia</taxon>
    </lineage>
</organism>